<keyword evidence="1" id="KW-0732">Signal</keyword>
<comment type="caution">
    <text evidence="3">The sequence shown here is derived from an EMBL/GenBank/DDBJ whole genome shotgun (WGS) entry which is preliminary data.</text>
</comment>
<feature type="signal peptide" evidence="1">
    <location>
        <begin position="1"/>
        <end position="17"/>
    </location>
</feature>
<dbReference type="Gene3D" id="3.40.50.1110">
    <property type="entry name" value="SGNH hydrolase"/>
    <property type="match status" value="1"/>
</dbReference>
<gene>
    <name evidence="3" type="ORF">B0H67DRAFT_491077</name>
</gene>
<dbReference type="EMBL" id="JAUKUA010000005">
    <property type="protein sequence ID" value="KAK0710979.1"/>
    <property type="molecule type" value="Genomic_DNA"/>
</dbReference>
<dbReference type="Pfam" id="PF13472">
    <property type="entry name" value="Lipase_GDSL_2"/>
    <property type="match status" value="1"/>
</dbReference>
<sequence>MHLPILLPLAASAGAASFPFLYRQSSQHILSRPSPPAPRPKIGGLVAFGDSYSAGIGTPIAGKENDCRQGTGAYPFLIAADLLPNTTAPSSSSNTTDVPPFQWLSCTGSTTADLLAGGGGASSQIDRFNTTPVLDVATLSIGGNDLGFFDVMNACVFRFYSFYSGTCEAALAASDAQIAGPEFDLRLGLVLREILDKVRWERRPGFVVTVTGYARFFDETTEGCDEVSLGVWWGVGADGRGPRLTREVRGRMNELVVRVNDKIRRAVEGVNAEFVRPRVVFVDYDAAFEGHRFCEVGVEEPDYQRNETWFFFPGGPDNGAGGNGTGGGVEETLAPDSPLVSPKTCLPAAEKSRDWGELALCYMAMARHRDPTLRPREGVVNENSMWYVPTSYGKTFHPRSLGHEAIRDKVYEAWAGHGVGMGH</sequence>
<evidence type="ECO:0000256" key="1">
    <source>
        <dbReference type="SAM" id="SignalP"/>
    </source>
</evidence>
<evidence type="ECO:0000313" key="3">
    <source>
        <dbReference type="EMBL" id="KAK0710979.1"/>
    </source>
</evidence>
<dbReference type="Proteomes" id="UP001172102">
    <property type="component" value="Unassembled WGS sequence"/>
</dbReference>
<keyword evidence="3" id="KW-0378">Hydrolase</keyword>
<dbReference type="InterPro" id="IPR037460">
    <property type="entry name" value="SEST-like"/>
</dbReference>
<dbReference type="AlphaFoldDB" id="A0AA40A7Y9"/>
<dbReference type="PANTHER" id="PTHR37981:SF1">
    <property type="entry name" value="SGNH HYDROLASE-TYPE ESTERASE DOMAIN-CONTAINING PROTEIN"/>
    <property type="match status" value="1"/>
</dbReference>
<dbReference type="SUPFAM" id="SSF52266">
    <property type="entry name" value="SGNH hydrolase"/>
    <property type="match status" value="1"/>
</dbReference>
<organism evidence="3 4">
    <name type="scientific">Lasiosphaeris hirsuta</name>
    <dbReference type="NCBI Taxonomy" id="260670"/>
    <lineage>
        <taxon>Eukaryota</taxon>
        <taxon>Fungi</taxon>
        <taxon>Dikarya</taxon>
        <taxon>Ascomycota</taxon>
        <taxon>Pezizomycotina</taxon>
        <taxon>Sordariomycetes</taxon>
        <taxon>Sordariomycetidae</taxon>
        <taxon>Sordariales</taxon>
        <taxon>Lasiosphaeriaceae</taxon>
        <taxon>Lasiosphaeris</taxon>
    </lineage>
</organism>
<keyword evidence="4" id="KW-1185">Reference proteome</keyword>
<feature type="chain" id="PRO_5041217599" evidence="1">
    <location>
        <begin position="18"/>
        <end position="423"/>
    </location>
</feature>
<dbReference type="InterPro" id="IPR013830">
    <property type="entry name" value="SGNH_hydro"/>
</dbReference>
<dbReference type="GO" id="GO:0006629">
    <property type="term" value="P:lipid metabolic process"/>
    <property type="evidence" value="ECO:0007669"/>
    <property type="project" value="TreeGrafter"/>
</dbReference>
<name>A0AA40A7Y9_9PEZI</name>
<evidence type="ECO:0000259" key="2">
    <source>
        <dbReference type="Pfam" id="PF13472"/>
    </source>
</evidence>
<reference evidence="3" key="1">
    <citation type="submission" date="2023-06" db="EMBL/GenBank/DDBJ databases">
        <title>Genome-scale phylogeny and comparative genomics of the fungal order Sordariales.</title>
        <authorList>
            <consortium name="Lawrence Berkeley National Laboratory"/>
            <person name="Hensen N."/>
            <person name="Bonometti L."/>
            <person name="Westerberg I."/>
            <person name="Brannstrom I.O."/>
            <person name="Guillou S."/>
            <person name="Cros-Aarteil S."/>
            <person name="Calhoun S."/>
            <person name="Haridas S."/>
            <person name="Kuo A."/>
            <person name="Mondo S."/>
            <person name="Pangilinan J."/>
            <person name="Riley R."/>
            <person name="Labutti K."/>
            <person name="Andreopoulos B."/>
            <person name="Lipzen A."/>
            <person name="Chen C."/>
            <person name="Yanf M."/>
            <person name="Daum C."/>
            <person name="Ng V."/>
            <person name="Clum A."/>
            <person name="Steindorff A."/>
            <person name="Ohm R."/>
            <person name="Martin F."/>
            <person name="Silar P."/>
            <person name="Natvig D."/>
            <person name="Lalanne C."/>
            <person name="Gautier V."/>
            <person name="Ament-Velasquez S.L."/>
            <person name="Kruys A."/>
            <person name="Hutchinson M.I."/>
            <person name="Powell A.J."/>
            <person name="Barry K."/>
            <person name="Miller A.N."/>
            <person name="Grigoriev I.V."/>
            <person name="Debuchy R."/>
            <person name="Gladieux P."/>
            <person name="Thoren M.H."/>
            <person name="Johannesson H."/>
        </authorList>
    </citation>
    <scope>NUCLEOTIDE SEQUENCE</scope>
    <source>
        <strain evidence="3">SMH4607-1</strain>
    </source>
</reference>
<proteinExistence type="predicted"/>
<protein>
    <submittedName>
        <fullName evidence="3">SGNH hydrolase-type esterase domain-containing protein</fullName>
    </submittedName>
</protein>
<feature type="domain" description="SGNH hydrolase-type esterase" evidence="2">
    <location>
        <begin position="47"/>
        <end position="284"/>
    </location>
</feature>
<dbReference type="InterPro" id="IPR036514">
    <property type="entry name" value="SGNH_hydro_sf"/>
</dbReference>
<dbReference type="GO" id="GO:0016788">
    <property type="term" value="F:hydrolase activity, acting on ester bonds"/>
    <property type="evidence" value="ECO:0007669"/>
    <property type="project" value="InterPro"/>
</dbReference>
<evidence type="ECO:0000313" key="4">
    <source>
        <dbReference type="Proteomes" id="UP001172102"/>
    </source>
</evidence>
<accession>A0AA40A7Y9</accession>
<dbReference type="CDD" id="cd01823">
    <property type="entry name" value="SEST_like"/>
    <property type="match status" value="1"/>
</dbReference>
<dbReference type="PANTHER" id="PTHR37981">
    <property type="entry name" value="LIPASE 2"/>
    <property type="match status" value="1"/>
</dbReference>